<dbReference type="GO" id="GO:0070740">
    <property type="term" value="F:tubulin-glutamic acid ligase activity"/>
    <property type="evidence" value="ECO:0007669"/>
    <property type="project" value="TreeGrafter"/>
</dbReference>
<evidence type="ECO:0000313" key="6">
    <source>
        <dbReference type="EMBL" id="CAJ1945919.1"/>
    </source>
</evidence>
<proteinExistence type="predicted"/>
<dbReference type="Pfam" id="PF03133">
    <property type="entry name" value="TTL"/>
    <property type="match status" value="1"/>
</dbReference>
<dbReference type="InterPro" id="IPR004344">
    <property type="entry name" value="TTL/TTLL_fam"/>
</dbReference>
<keyword evidence="3" id="KW-0067">ATP-binding</keyword>
<dbReference type="InterPro" id="IPR011990">
    <property type="entry name" value="TPR-like_helical_dom_sf"/>
</dbReference>
<dbReference type="Gene3D" id="3.30.470.20">
    <property type="entry name" value="ATP-grasp fold, B domain"/>
    <property type="match status" value="1"/>
</dbReference>
<gene>
    <name evidence="6" type="ORF">CYCCA115_LOCUS10061</name>
</gene>
<dbReference type="SUPFAM" id="SSF56059">
    <property type="entry name" value="Glutathione synthetase ATP-binding domain-like"/>
    <property type="match status" value="1"/>
</dbReference>
<evidence type="ECO:0000256" key="5">
    <source>
        <dbReference type="ARBA" id="ARBA00049274"/>
    </source>
</evidence>
<evidence type="ECO:0000256" key="1">
    <source>
        <dbReference type="ARBA" id="ARBA00022598"/>
    </source>
</evidence>
<evidence type="ECO:0000256" key="3">
    <source>
        <dbReference type="ARBA" id="ARBA00022840"/>
    </source>
</evidence>
<reference evidence="6" key="1">
    <citation type="submission" date="2023-08" db="EMBL/GenBank/DDBJ databases">
        <authorList>
            <person name="Audoor S."/>
            <person name="Bilcke G."/>
        </authorList>
    </citation>
    <scope>NUCLEOTIDE SEQUENCE</scope>
</reference>
<dbReference type="Gene3D" id="1.25.40.10">
    <property type="entry name" value="Tetratricopeptide repeat domain"/>
    <property type="match status" value="1"/>
</dbReference>
<sequence>MLILPATQGFVLQDARGIRERGVFNAHFQSIPTKTSKRRPFVSPPASTSRRSLATLLLSASSSSSSSWQEDIQQAIQVSKLGQSNIDAAHQACDQWESILSNGSKNNDQGTSTTQLQLPSAVHTLCLALYASCLVRTGRDDQAVVTYEKALSLLSNPKDPAVHDLLLGKAKAHQRLLQYSEALDDYATLVELTKDGTISMDLSHFVGAATCSMRLQYPQRAQVILSTACDWWEKEQDTIVGSDERARLQRDWAQIRLFLHVLDHCFGTEKSAGNQSSIRATGQWILSAISSSRNEHPLYVWLHDTTLYKSMDPNMAPLGPQFADKSPKRKSIESTNDVFLSAMKINQSPWDDPSLLQLDDKVLLHRLLSSNSAASTFWPHGYVLPTDRKKFQQANQLDLVPADQKWISKTRAGYGSHGNQILNFEEALKNVESNNEKISQDEFLMQRLIDPTLLIEGRKFSLRLYVVYFGPKEFYLSNQGLVKLAAIGTTEEGIGQGDDSERRSYMTNSGREQNMEQYDLLYLEHESKLFGTEAEYSSFWSKIEDSVQQVMKSYRAYRRDNEREITIDFDSRRQALGIPKILGLDYVVDKEYQPWLLEVNRFPGLEPRDDSDRMVKHQIVRDAWLCAHERMSGNKDEETQSFTTGDHHPLQYILDHLPLVSKDCPYTLEKIR</sequence>
<dbReference type="Proteomes" id="UP001295423">
    <property type="component" value="Unassembled WGS sequence"/>
</dbReference>
<keyword evidence="7" id="KW-1185">Reference proteome</keyword>
<dbReference type="EMBL" id="CAKOGP040001557">
    <property type="protein sequence ID" value="CAJ1945919.1"/>
    <property type="molecule type" value="Genomic_DNA"/>
</dbReference>
<dbReference type="PANTHER" id="PTHR12241:SF145">
    <property type="entry name" value="TUBULIN POLYGLUTAMYLASE TTLL5"/>
    <property type="match status" value="1"/>
</dbReference>
<comment type="caution">
    <text evidence="6">The sequence shown here is derived from an EMBL/GenBank/DDBJ whole genome shotgun (WGS) entry which is preliminary data.</text>
</comment>
<accession>A0AAD2CU25</accession>
<comment type="catalytic activity">
    <reaction evidence="5">
        <text>L-glutamyl-[protein] + L-glutamate + ATP = gamma-L-glutamyl-L-glutamyl-[protein] + ADP + phosphate + H(+)</text>
        <dbReference type="Rhea" id="RHEA:60144"/>
        <dbReference type="Rhea" id="RHEA-COMP:10208"/>
        <dbReference type="Rhea" id="RHEA-COMP:15517"/>
        <dbReference type="ChEBI" id="CHEBI:15378"/>
        <dbReference type="ChEBI" id="CHEBI:29973"/>
        <dbReference type="ChEBI" id="CHEBI:29985"/>
        <dbReference type="ChEBI" id="CHEBI:30616"/>
        <dbReference type="ChEBI" id="CHEBI:43474"/>
        <dbReference type="ChEBI" id="CHEBI:143622"/>
        <dbReference type="ChEBI" id="CHEBI:456216"/>
    </reaction>
    <physiologicalReaction direction="left-to-right" evidence="5">
        <dbReference type="Rhea" id="RHEA:60145"/>
    </physiologicalReaction>
</comment>
<organism evidence="6 7">
    <name type="scientific">Cylindrotheca closterium</name>
    <dbReference type="NCBI Taxonomy" id="2856"/>
    <lineage>
        <taxon>Eukaryota</taxon>
        <taxon>Sar</taxon>
        <taxon>Stramenopiles</taxon>
        <taxon>Ochrophyta</taxon>
        <taxon>Bacillariophyta</taxon>
        <taxon>Bacillariophyceae</taxon>
        <taxon>Bacillariophycidae</taxon>
        <taxon>Bacillariales</taxon>
        <taxon>Bacillariaceae</taxon>
        <taxon>Cylindrotheca</taxon>
    </lineage>
</organism>
<dbReference type="GO" id="GO:0015631">
    <property type="term" value="F:tubulin binding"/>
    <property type="evidence" value="ECO:0007669"/>
    <property type="project" value="TreeGrafter"/>
</dbReference>
<dbReference type="GO" id="GO:0036064">
    <property type="term" value="C:ciliary basal body"/>
    <property type="evidence" value="ECO:0007669"/>
    <property type="project" value="TreeGrafter"/>
</dbReference>
<dbReference type="GO" id="GO:0005524">
    <property type="term" value="F:ATP binding"/>
    <property type="evidence" value="ECO:0007669"/>
    <property type="project" value="UniProtKB-KW"/>
</dbReference>
<evidence type="ECO:0000256" key="2">
    <source>
        <dbReference type="ARBA" id="ARBA00022741"/>
    </source>
</evidence>
<evidence type="ECO:0000256" key="4">
    <source>
        <dbReference type="ARBA" id="ARBA00041448"/>
    </source>
</evidence>
<dbReference type="PANTHER" id="PTHR12241">
    <property type="entry name" value="TUBULIN POLYGLUTAMYLASE"/>
    <property type="match status" value="1"/>
</dbReference>
<evidence type="ECO:0000313" key="7">
    <source>
        <dbReference type="Proteomes" id="UP001295423"/>
    </source>
</evidence>
<dbReference type="AlphaFoldDB" id="A0AAD2CU25"/>
<dbReference type="GO" id="GO:0000226">
    <property type="term" value="P:microtubule cytoskeleton organization"/>
    <property type="evidence" value="ECO:0007669"/>
    <property type="project" value="TreeGrafter"/>
</dbReference>
<name>A0AAD2CU25_9STRA</name>
<keyword evidence="1" id="KW-0436">Ligase</keyword>
<protein>
    <recommendedName>
        <fullName evidence="4">Tubulin--tyrosine ligase-like protein 5</fullName>
    </recommendedName>
</protein>
<dbReference type="PROSITE" id="PS51221">
    <property type="entry name" value="TTL"/>
    <property type="match status" value="1"/>
</dbReference>
<dbReference type="SUPFAM" id="SSF48452">
    <property type="entry name" value="TPR-like"/>
    <property type="match status" value="1"/>
</dbReference>
<keyword evidence="2" id="KW-0547">Nucleotide-binding</keyword>